<dbReference type="Pfam" id="PF07969">
    <property type="entry name" value="Amidohydro_3"/>
    <property type="match status" value="1"/>
</dbReference>
<keyword evidence="2" id="KW-0378">Hydrolase</keyword>
<gene>
    <name evidence="2" type="primary">nfdA_1</name>
    <name evidence="2" type="ORF">SAMEA1982600_00026</name>
</gene>
<evidence type="ECO:0000313" key="3">
    <source>
        <dbReference type="Proteomes" id="UP000077037"/>
    </source>
</evidence>
<dbReference type="GO" id="GO:0016810">
    <property type="term" value="F:hydrolase activity, acting on carbon-nitrogen (but not peptide) bonds"/>
    <property type="evidence" value="ECO:0007669"/>
    <property type="project" value="InterPro"/>
</dbReference>
<sequence length="549" mass="59583">MHPIKVFRARKILTMNRSAPEATHVAVREGRILAVGTHDDALSWGAADVDDRYADQVLMPGLVEGHSHLMAGGLWNFPFVGYYARTAPDGKVWEGCRDFETVVRRLQEAERALPPGDEPLLAWGFDPIFFGKARMTRQDLDRVSSTRPIAVLHASQHLMNVNSAMLSRAGIDQDTDIEGVVRFPDGTPTGELQEFAAMFPVNRIIGNVFRVIGMSADGLEKFGQIARLAGVTTATDLVNDLSDHTMAALRESTLRPGYPCRIVPAFNSLYGGLSLEESIARVLQARTQGNAKLHLGAVKIVADGSIQGFTARVRWPGYFNGAPNGIWILPPDELRARIAAFHRAGLQMHIHVNGDEATELVIDALDAALQQQPRADHRHTLQHCQMADAAQFRRMRALGICANLFANHIFYWGDAHYGMTMGPDRANRMDACGTALAEGVPLAIHSDAPITPLGPLFTAWCAVNRLTSSGRVLGEGERIGLSDGLYAITLGAAYTLKMDHLIGSIEVGKYADFCVLEDDPSRCAPEALKDLCIAGTVLGGEPTDGPAAP</sequence>
<dbReference type="AlphaFoldDB" id="A0A146AF59"/>
<proteinExistence type="predicted"/>
<dbReference type="SUPFAM" id="SSF51556">
    <property type="entry name" value="Metallo-dependent hydrolases"/>
    <property type="match status" value="1"/>
</dbReference>
<evidence type="ECO:0000313" key="2">
    <source>
        <dbReference type="EMBL" id="CZZ87548.1"/>
    </source>
</evidence>
<dbReference type="EMBL" id="FKBS01000002">
    <property type="protein sequence ID" value="CZZ87548.1"/>
    <property type="molecule type" value="Genomic_DNA"/>
</dbReference>
<keyword evidence="2" id="KW-0449">Lipoprotein</keyword>
<dbReference type="InterPro" id="IPR033932">
    <property type="entry name" value="YtcJ-like"/>
</dbReference>
<dbReference type="Proteomes" id="UP000077037">
    <property type="component" value="Unassembled WGS sequence"/>
</dbReference>
<dbReference type="Gene3D" id="3.20.20.140">
    <property type="entry name" value="Metal-dependent hydrolases"/>
    <property type="match status" value="1"/>
</dbReference>
<dbReference type="EC" id="3.5.1.91" evidence="2"/>
<dbReference type="Gene3D" id="2.30.40.10">
    <property type="entry name" value="Urease, subunit C, domain 1"/>
    <property type="match status" value="1"/>
</dbReference>
<name>A0A146AF59_9BORD</name>
<feature type="domain" description="Amidohydrolase 3" evidence="1">
    <location>
        <begin position="56"/>
        <end position="542"/>
    </location>
</feature>
<dbReference type="InterPro" id="IPR032466">
    <property type="entry name" value="Metal_Hydrolase"/>
</dbReference>
<dbReference type="CDD" id="cd01300">
    <property type="entry name" value="YtcJ_like"/>
    <property type="match status" value="1"/>
</dbReference>
<dbReference type="InterPro" id="IPR013108">
    <property type="entry name" value="Amidohydro_3"/>
</dbReference>
<protein>
    <submittedName>
        <fullName evidence="2">Lipoprotein</fullName>
        <ecNumber evidence="2">3.5.1.91</ecNumber>
    </submittedName>
</protein>
<dbReference type="PANTHER" id="PTHR22642">
    <property type="entry name" value="IMIDAZOLONEPROPIONASE"/>
    <property type="match status" value="1"/>
</dbReference>
<evidence type="ECO:0000259" key="1">
    <source>
        <dbReference type="Pfam" id="PF07969"/>
    </source>
</evidence>
<accession>A0A146AF59</accession>
<dbReference type="Gene3D" id="3.10.310.70">
    <property type="match status" value="1"/>
</dbReference>
<dbReference type="InterPro" id="IPR011059">
    <property type="entry name" value="Metal-dep_hydrolase_composite"/>
</dbReference>
<reference evidence="2 3" key="1">
    <citation type="submission" date="2016-03" db="EMBL/GenBank/DDBJ databases">
        <authorList>
            <consortium name="Pathogen Informatics"/>
        </authorList>
    </citation>
    <scope>NUCLEOTIDE SEQUENCE [LARGE SCALE GENOMIC DNA]</scope>
    <source>
        <strain evidence="2 3">NCTC13364</strain>
    </source>
</reference>
<dbReference type="OrthoDB" id="9031471at2"/>
<dbReference type="RefSeq" id="WP_066406261.1">
    <property type="nucleotide sequence ID" value="NZ_FKBS01000002.1"/>
</dbReference>
<organism evidence="2 3">
    <name type="scientific">Bordetella ansorpii</name>
    <dbReference type="NCBI Taxonomy" id="288768"/>
    <lineage>
        <taxon>Bacteria</taxon>
        <taxon>Pseudomonadati</taxon>
        <taxon>Pseudomonadota</taxon>
        <taxon>Betaproteobacteria</taxon>
        <taxon>Burkholderiales</taxon>
        <taxon>Alcaligenaceae</taxon>
        <taxon>Bordetella</taxon>
    </lineage>
</organism>
<dbReference type="SUPFAM" id="SSF51338">
    <property type="entry name" value="Composite domain of metallo-dependent hydrolases"/>
    <property type="match status" value="1"/>
</dbReference>
<dbReference type="PANTHER" id="PTHR22642:SF2">
    <property type="entry name" value="PROTEIN LONG AFTER FAR-RED 3"/>
    <property type="match status" value="1"/>
</dbReference>